<dbReference type="EMBL" id="CP001322">
    <property type="protein sequence ID" value="ACL05248.1"/>
    <property type="molecule type" value="Genomic_DNA"/>
</dbReference>
<dbReference type="eggNOG" id="ENOG5033NB0">
    <property type="taxonomic scope" value="Bacteria"/>
</dbReference>
<proteinExistence type="predicted"/>
<accession>B8FC43</accession>
<dbReference type="AlphaFoldDB" id="B8FC43"/>
<sequence>MGILETIPASTIGVIVSLLGWPGLIFIVWYVDQRRIEKIQADNRKAHQDAMSEFKDTVNEILIEYKEDMARLARFYENNVELVTNYQKLANDLADIIHLNTQAQTNLVNAIQNNTFCPMVRKETGK</sequence>
<feature type="transmembrane region" description="Helical" evidence="1">
    <location>
        <begin position="12"/>
        <end position="31"/>
    </location>
</feature>
<keyword evidence="1" id="KW-0472">Membrane</keyword>
<reference evidence="2 3" key="1">
    <citation type="journal article" date="2012" name="Environ. Microbiol.">
        <title>The genome sequence of Desulfatibacillum alkenivorans AK-01: a blueprint for anaerobic alkane oxidation.</title>
        <authorList>
            <person name="Callaghan A.V."/>
            <person name="Morris B.E."/>
            <person name="Pereira I.A."/>
            <person name="McInerney M.J."/>
            <person name="Austin R.N."/>
            <person name="Groves J.T."/>
            <person name="Kukor J.J."/>
            <person name="Suflita J.M."/>
            <person name="Young L.Y."/>
            <person name="Zylstra G.J."/>
            <person name="Wawrik B."/>
        </authorList>
    </citation>
    <scope>NUCLEOTIDE SEQUENCE [LARGE SCALE GENOMIC DNA]</scope>
    <source>
        <strain evidence="2 3">AK-01</strain>
    </source>
</reference>
<keyword evidence="1" id="KW-1133">Transmembrane helix</keyword>
<evidence type="ECO:0000256" key="1">
    <source>
        <dbReference type="SAM" id="Phobius"/>
    </source>
</evidence>
<protein>
    <submittedName>
        <fullName evidence="2">Uncharacterized protein</fullName>
    </submittedName>
</protein>
<organism evidence="2 3">
    <name type="scientific">Desulfatibacillum aliphaticivorans</name>
    <dbReference type="NCBI Taxonomy" id="218208"/>
    <lineage>
        <taxon>Bacteria</taxon>
        <taxon>Pseudomonadati</taxon>
        <taxon>Thermodesulfobacteriota</taxon>
        <taxon>Desulfobacteria</taxon>
        <taxon>Desulfobacterales</taxon>
        <taxon>Desulfatibacillaceae</taxon>
        <taxon>Desulfatibacillum</taxon>
    </lineage>
</organism>
<dbReference type="Proteomes" id="UP000000739">
    <property type="component" value="Chromosome"/>
</dbReference>
<evidence type="ECO:0000313" key="3">
    <source>
        <dbReference type="Proteomes" id="UP000000739"/>
    </source>
</evidence>
<dbReference type="HOGENOM" id="CLU_1977893_0_0_7"/>
<keyword evidence="3" id="KW-1185">Reference proteome</keyword>
<dbReference type="KEGG" id="dal:Dalk_3560"/>
<dbReference type="RefSeq" id="WP_015948305.1">
    <property type="nucleotide sequence ID" value="NC_011768.1"/>
</dbReference>
<gene>
    <name evidence="2" type="ordered locus">Dalk_3560</name>
</gene>
<evidence type="ECO:0000313" key="2">
    <source>
        <dbReference type="EMBL" id="ACL05248.1"/>
    </source>
</evidence>
<name>B8FC43_DESAL</name>
<keyword evidence="1" id="KW-0812">Transmembrane</keyword>